<protein>
    <submittedName>
        <fullName evidence="8">Putative transmembrane amino acid transporter</fullName>
    </submittedName>
</protein>
<dbReference type="RefSeq" id="XP_029226739.1">
    <property type="nucleotide sequence ID" value="XM_029373141.1"/>
</dbReference>
<feature type="transmembrane region" description="Helical" evidence="6">
    <location>
        <begin position="89"/>
        <end position="107"/>
    </location>
</feature>
<feature type="transmembrane region" description="Helical" evidence="6">
    <location>
        <begin position="174"/>
        <end position="199"/>
    </location>
</feature>
<feature type="transmembrane region" description="Helical" evidence="6">
    <location>
        <begin position="247"/>
        <end position="269"/>
    </location>
</feature>
<feature type="domain" description="Amino acid transporter transmembrane" evidence="7">
    <location>
        <begin position="97"/>
        <end position="489"/>
    </location>
</feature>
<keyword evidence="2 6" id="KW-0812">Transmembrane</keyword>
<evidence type="ECO:0000256" key="4">
    <source>
        <dbReference type="ARBA" id="ARBA00023136"/>
    </source>
</evidence>
<feature type="transmembrane region" description="Helical" evidence="6">
    <location>
        <begin position="219"/>
        <end position="235"/>
    </location>
</feature>
<accession>A0A3R7KQ78</accession>
<evidence type="ECO:0000256" key="1">
    <source>
        <dbReference type="ARBA" id="ARBA00004141"/>
    </source>
</evidence>
<feature type="transmembrane region" description="Helical" evidence="6">
    <location>
        <begin position="289"/>
        <end position="310"/>
    </location>
</feature>
<sequence length="494" mass="54798">MHHTSHTGPEVFNERTEPVFDAGREPSPDQVPSIGRRNSFAESQFSMGRSIQRVRSTRNIGSMLQDFAEEEPTPVEIRRRKRPGLAQRVLEYIFPPGSMLSSAFTLGSSTLGGGILGLPFAFNMTGYILSIILLVVVSILTVFSLWLLAHCSDNARKRTYEDTMKVLMGRGPDWLVSIFMCGFCIGGGVGYIISIGNLLTPVFENEGVPHFLTTKPGNRLITSMVWLVLILPLCLPKQIDSLRHTSLLGCLCILFFVICIVIDASRYTYKDGFRKDLEMFGHGNTAIEGLGMVMFACLVQINAFEVYFEMSHPTPRRMMRDSAIAMGACGLLYVLAGFFGYMRFGKTVTASILLLYQPGESVLFAIAYVGIVFKICVAFALHQLPMRDGIYHLLGWDVYLMPWWQNAVFCTFLSFVLLLAGLFVPNINIVFGLVGSLCGGFIGYIFPSLMYMYSGNFSLKRKGYCLYFATYFLLVVGCIATVFGTGASIYGVAA</sequence>
<organism evidence="8 9">
    <name type="scientific">Trypanosoma conorhini</name>
    <dbReference type="NCBI Taxonomy" id="83891"/>
    <lineage>
        <taxon>Eukaryota</taxon>
        <taxon>Discoba</taxon>
        <taxon>Euglenozoa</taxon>
        <taxon>Kinetoplastea</taxon>
        <taxon>Metakinetoplastina</taxon>
        <taxon>Trypanosomatida</taxon>
        <taxon>Trypanosomatidae</taxon>
        <taxon>Trypanosoma</taxon>
    </lineage>
</organism>
<feature type="transmembrane region" description="Helical" evidence="6">
    <location>
        <begin position="127"/>
        <end position="149"/>
    </location>
</feature>
<proteinExistence type="predicted"/>
<dbReference type="GO" id="GO:0005737">
    <property type="term" value="C:cytoplasm"/>
    <property type="evidence" value="ECO:0007669"/>
    <property type="project" value="TreeGrafter"/>
</dbReference>
<keyword evidence="4 6" id="KW-0472">Membrane</keyword>
<evidence type="ECO:0000256" key="6">
    <source>
        <dbReference type="SAM" id="Phobius"/>
    </source>
</evidence>
<dbReference type="GeneID" id="40319872"/>
<dbReference type="EMBL" id="MKKU01000416">
    <property type="protein sequence ID" value="RNF13241.1"/>
    <property type="molecule type" value="Genomic_DNA"/>
</dbReference>
<comment type="caution">
    <text evidence="8">The sequence shown here is derived from an EMBL/GenBank/DDBJ whole genome shotgun (WGS) entry which is preliminary data.</text>
</comment>
<feature type="compositionally biased region" description="Basic and acidic residues" evidence="5">
    <location>
        <begin position="12"/>
        <end position="27"/>
    </location>
</feature>
<feature type="region of interest" description="Disordered" evidence="5">
    <location>
        <begin position="1"/>
        <end position="37"/>
    </location>
</feature>
<feature type="transmembrane region" description="Helical" evidence="6">
    <location>
        <begin position="429"/>
        <end position="453"/>
    </location>
</feature>
<comment type="subcellular location">
    <subcellularLocation>
        <location evidence="1">Membrane</location>
        <topology evidence="1">Multi-pass membrane protein</topology>
    </subcellularLocation>
</comment>
<dbReference type="PANTHER" id="PTHR22950:SF301">
    <property type="entry name" value="ACID TRANSPORTER, PUTATIVE-RELATED"/>
    <property type="match status" value="1"/>
</dbReference>
<dbReference type="AlphaFoldDB" id="A0A3R7KQ78"/>
<reference evidence="8 9" key="1">
    <citation type="journal article" date="2018" name="BMC Genomics">
        <title>Genomic comparison of Trypanosoma conorhini and Trypanosoma rangeli to Trypanosoma cruzi strains of high and low virulence.</title>
        <authorList>
            <person name="Bradwell K.R."/>
            <person name="Koparde V.N."/>
            <person name="Matveyev A.V."/>
            <person name="Serrano M.G."/>
            <person name="Alves J.M."/>
            <person name="Parikh H."/>
            <person name="Huang B."/>
            <person name="Lee V."/>
            <person name="Espinosa-Alvarez O."/>
            <person name="Ortiz P.A."/>
            <person name="Costa-Martins A.G."/>
            <person name="Teixeira M.M."/>
            <person name="Buck G.A."/>
        </authorList>
    </citation>
    <scope>NUCLEOTIDE SEQUENCE [LARGE SCALE GENOMIC DNA]</scope>
    <source>
        <strain evidence="8 9">025E</strain>
    </source>
</reference>
<feature type="transmembrane region" description="Helical" evidence="6">
    <location>
        <begin position="362"/>
        <end position="382"/>
    </location>
</feature>
<evidence type="ECO:0000313" key="9">
    <source>
        <dbReference type="Proteomes" id="UP000284403"/>
    </source>
</evidence>
<gene>
    <name evidence="8" type="ORF">Tco025E_06261</name>
</gene>
<dbReference type="PANTHER" id="PTHR22950">
    <property type="entry name" value="AMINO ACID TRANSPORTER"/>
    <property type="match status" value="1"/>
</dbReference>
<name>A0A3R7KQ78_9TRYP</name>
<evidence type="ECO:0000313" key="8">
    <source>
        <dbReference type="EMBL" id="RNF13241.1"/>
    </source>
</evidence>
<dbReference type="GO" id="GO:0016020">
    <property type="term" value="C:membrane"/>
    <property type="evidence" value="ECO:0007669"/>
    <property type="project" value="UniProtKB-SubCell"/>
</dbReference>
<feature type="transmembrane region" description="Helical" evidence="6">
    <location>
        <begin position="465"/>
        <end position="493"/>
    </location>
</feature>
<dbReference type="Proteomes" id="UP000284403">
    <property type="component" value="Unassembled WGS sequence"/>
</dbReference>
<dbReference type="GO" id="GO:0015179">
    <property type="term" value="F:L-amino acid transmembrane transporter activity"/>
    <property type="evidence" value="ECO:0007669"/>
    <property type="project" value="TreeGrafter"/>
</dbReference>
<evidence type="ECO:0000256" key="3">
    <source>
        <dbReference type="ARBA" id="ARBA00022989"/>
    </source>
</evidence>
<feature type="transmembrane region" description="Helical" evidence="6">
    <location>
        <begin position="322"/>
        <end position="342"/>
    </location>
</feature>
<dbReference type="OrthoDB" id="438545at2759"/>
<evidence type="ECO:0000256" key="2">
    <source>
        <dbReference type="ARBA" id="ARBA00022692"/>
    </source>
</evidence>
<feature type="transmembrane region" description="Helical" evidence="6">
    <location>
        <begin position="403"/>
        <end position="423"/>
    </location>
</feature>
<evidence type="ECO:0000259" key="7">
    <source>
        <dbReference type="Pfam" id="PF01490"/>
    </source>
</evidence>
<dbReference type="Pfam" id="PF01490">
    <property type="entry name" value="Aa_trans"/>
    <property type="match status" value="1"/>
</dbReference>
<keyword evidence="9" id="KW-1185">Reference proteome</keyword>
<keyword evidence="3 6" id="KW-1133">Transmembrane helix</keyword>
<evidence type="ECO:0000256" key="5">
    <source>
        <dbReference type="SAM" id="MobiDB-lite"/>
    </source>
</evidence>
<dbReference type="InterPro" id="IPR013057">
    <property type="entry name" value="AA_transpt_TM"/>
</dbReference>